<keyword evidence="1 4" id="KW-0349">Heme</keyword>
<dbReference type="SUPFAM" id="SSF46626">
    <property type="entry name" value="Cytochrome c"/>
    <property type="match status" value="1"/>
</dbReference>
<dbReference type="Pfam" id="PF06537">
    <property type="entry name" value="DHOR"/>
    <property type="match status" value="1"/>
</dbReference>
<comment type="caution">
    <text evidence="6">The sequence shown here is derived from an EMBL/GenBank/DDBJ whole genome shotgun (WGS) entry which is preliminary data.</text>
</comment>
<keyword evidence="3 4" id="KW-0408">Iron</keyword>
<dbReference type="Proteomes" id="UP000291613">
    <property type="component" value="Unassembled WGS sequence"/>
</dbReference>
<dbReference type="GO" id="GO:0004130">
    <property type="term" value="F:cytochrome-c peroxidase activity"/>
    <property type="evidence" value="ECO:0007669"/>
    <property type="project" value="TreeGrafter"/>
</dbReference>
<feature type="domain" description="Cytochrome c" evidence="5">
    <location>
        <begin position="240"/>
        <end position="362"/>
    </location>
</feature>
<dbReference type="InterPro" id="IPR051395">
    <property type="entry name" value="Cytochrome_c_Peroxidase/MauG"/>
</dbReference>
<dbReference type="PANTHER" id="PTHR30600:SF4">
    <property type="entry name" value="CYTOCHROME C DOMAIN-CONTAINING PROTEIN"/>
    <property type="match status" value="1"/>
</dbReference>
<gene>
    <name evidence="6" type="ORF">EYR15_01180</name>
</gene>
<evidence type="ECO:0000256" key="1">
    <source>
        <dbReference type="ARBA" id="ARBA00022617"/>
    </source>
</evidence>
<dbReference type="InterPro" id="IPR036909">
    <property type="entry name" value="Cyt_c-like_dom_sf"/>
</dbReference>
<protein>
    <submittedName>
        <fullName evidence="6">C-type cytochrome</fullName>
    </submittedName>
</protein>
<sequence>MWAHAPASTQHADGLGPLFVARSCASCHAGSGGRTTFRLGRDDPGEHPGLVVKLADDEGRPDPFYGAELQTQGLLGAVAEGKAGVVLGDDGRPRWRIDGRGYGPLAPGTRMSPRVAPSLFGVGLLERVDEAAILAREDPDDRNGDGVSGRAHRLADRSIGRFGWKASEPTLERQAASAFALDLGLSTVIRPDGAGDCTEWQVACLASPQGAPPGEAEVAEPLMTRLVAFLDSRPAPVTEPAAGKGPRLFATAGCGACHAPSLPLKGGGEAKAFTDLLLHDLGPDLDDGAGEAGAASAEWRTAPLWGVARALAQGSGLLHDGRAATVAEAIRWHGGEAEGAKRRFERLSSKDRDALTAYVEGL</sequence>
<organism evidence="6 7">
    <name type="scientific">Hansschlegelia quercus</name>
    <dbReference type="NCBI Taxonomy" id="2528245"/>
    <lineage>
        <taxon>Bacteria</taxon>
        <taxon>Pseudomonadati</taxon>
        <taxon>Pseudomonadota</taxon>
        <taxon>Alphaproteobacteria</taxon>
        <taxon>Hyphomicrobiales</taxon>
        <taxon>Methylopilaceae</taxon>
        <taxon>Hansschlegelia</taxon>
    </lineage>
</organism>
<dbReference type="InterPro" id="IPR010538">
    <property type="entry name" value="DHOR"/>
</dbReference>
<proteinExistence type="predicted"/>
<evidence type="ECO:0000256" key="2">
    <source>
        <dbReference type="ARBA" id="ARBA00022723"/>
    </source>
</evidence>
<reference evidence="6 7" key="1">
    <citation type="submission" date="2019-02" db="EMBL/GenBank/DDBJ databases">
        <title>Hansschlegelia quercus sp. nov., a novel methylotrophic bacterium from buds of oak (Quercus robur L.).</title>
        <authorList>
            <person name="Agafonova N.V."/>
            <person name="Kaparullina E.N."/>
            <person name="Grouzdev D.S."/>
            <person name="Doronina N.V."/>
        </authorList>
    </citation>
    <scope>NUCLEOTIDE SEQUENCE [LARGE SCALE GENOMIC DNA]</scope>
    <source>
        <strain evidence="6 7">Dub</strain>
    </source>
</reference>
<dbReference type="Gene3D" id="1.10.760.10">
    <property type="entry name" value="Cytochrome c-like domain"/>
    <property type="match status" value="1"/>
</dbReference>
<evidence type="ECO:0000259" key="5">
    <source>
        <dbReference type="PROSITE" id="PS51007"/>
    </source>
</evidence>
<evidence type="ECO:0000256" key="3">
    <source>
        <dbReference type="ARBA" id="ARBA00023004"/>
    </source>
</evidence>
<dbReference type="PANTHER" id="PTHR30600">
    <property type="entry name" value="CYTOCHROME C PEROXIDASE-RELATED"/>
    <property type="match status" value="1"/>
</dbReference>
<dbReference type="GO" id="GO:0020037">
    <property type="term" value="F:heme binding"/>
    <property type="evidence" value="ECO:0007669"/>
    <property type="project" value="InterPro"/>
</dbReference>
<evidence type="ECO:0000313" key="6">
    <source>
        <dbReference type="EMBL" id="TBN55317.1"/>
    </source>
</evidence>
<dbReference type="InterPro" id="IPR009056">
    <property type="entry name" value="Cyt_c-like_dom"/>
</dbReference>
<dbReference type="AlphaFoldDB" id="A0A4Q9GU08"/>
<name>A0A4Q9GU08_9HYPH</name>
<accession>A0A4Q9GU08</accession>
<dbReference type="GO" id="GO:0046872">
    <property type="term" value="F:metal ion binding"/>
    <property type="evidence" value="ECO:0007669"/>
    <property type="project" value="UniProtKB-KW"/>
</dbReference>
<keyword evidence="7" id="KW-1185">Reference proteome</keyword>
<dbReference type="OrthoDB" id="9805202at2"/>
<dbReference type="GO" id="GO:0009055">
    <property type="term" value="F:electron transfer activity"/>
    <property type="evidence" value="ECO:0007669"/>
    <property type="project" value="InterPro"/>
</dbReference>
<dbReference type="EMBL" id="SIUB01000001">
    <property type="protein sequence ID" value="TBN55317.1"/>
    <property type="molecule type" value="Genomic_DNA"/>
</dbReference>
<evidence type="ECO:0000256" key="4">
    <source>
        <dbReference type="PROSITE-ProRule" id="PRU00433"/>
    </source>
</evidence>
<dbReference type="PROSITE" id="PS51007">
    <property type="entry name" value="CYTC"/>
    <property type="match status" value="1"/>
</dbReference>
<evidence type="ECO:0000313" key="7">
    <source>
        <dbReference type="Proteomes" id="UP000291613"/>
    </source>
</evidence>
<keyword evidence="2 4" id="KW-0479">Metal-binding</keyword>